<dbReference type="AlphaFoldDB" id="A0A5C8LMR9"/>
<accession>A0A5C8LMR9</accession>
<dbReference type="Proteomes" id="UP000321814">
    <property type="component" value="Unassembled WGS sequence"/>
</dbReference>
<evidence type="ECO:0000313" key="1">
    <source>
        <dbReference type="EMBL" id="TXK76812.1"/>
    </source>
</evidence>
<dbReference type="RefSeq" id="WP_147905578.1">
    <property type="nucleotide sequence ID" value="NZ_BAAAGC010000002.1"/>
</dbReference>
<evidence type="ECO:0000313" key="2">
    <source>
        <dbReference type="Proteomes" id="UP000321814"/>
    </source>
</evidence>
<gene>
    <name evidence="1" type="ORF">FU839_18685</name>
</gene>
<dbReference type="EMBL" id="VRLR01000034">
    <property type="protein sequence ID" value="TXK76812.1"/>
    <property type="molecule type" value="Genomic_DNA"/>
</dbReference>
<name>A0A5C8LMR9_9GAMM</name>
<proteinExistence type="predicted"/>
<reference evidence="1 2" key="1">
    <citation type="submission" date="2019-08" db="EMBL/GenBank/DDBJ databases">
        <title>Draft genome analysis of Rheinheimera tangshanensis isolated from the roots of fresh rice plants (Oryza sativa).</title>
        <authorList>
            <person name="Yu Q."/>
            <person name="Qi Y."/>
            <person name="Zhang H."/>
            <person name="Pu J."/>
        </authorList>
    </citation>
    <scope>NUCLEOTIDE SEQUENCE [LARGE SCALE GENOMIC DNA]</scope>
    <source>
        <strain evidence="1 2">JA3-B52</strain>
    </source>
</reference>
<protein>
    <submittedName>
        <fullName evidence="1">Uncharacterized protein</fullName>
    </submittedName>
</protein>
<comment type="caution">
    <text evidence="1">The sequence shown here is derived from an EMBL/GenBank/DDBJ whole genome shotgun (WGS) entry which is preliminary data.</text>
</comment>
<dbReference type="OrthoDB" id="7057466at2"/>
<organism evidence="1 2">
    <name type="scientific">Rheinheimera tangshanensis</name>
    <dbReference type="NCBI Taxonomy" id="400153"/>
    <lineage>
        <taxon>Bacteria</taxon>
        <taxon>Pseudomonadati</taxon>
        <taxon>Pseudomonadota</taxon>
        <taxon>Gammaproteobacteria</taxon>
        <taxon>Chromatiales</taxon>
        <taxon>Chromatiaceae</taxon>
        <taxon>Rheinheimera</taxon>
    </lineage>
</organism>
<keyword evidence="2" id="KW-1185">Reference proteome</keyword>
<sequence length="297" mass="34186">MTIDDVKNYSDFFAENISDLPENVFGLLENSNNGVSDYLTPMELGAQWLFEFTKDSQPLTGSLLQSSELFIYGRQSERWDGTTPNNEYHIHLGAEINNQIVIIGRKSLGWNPDDGTYSETIARINANLTKTWGRPISKVERHLSLPTPISKAYYHRLDGLDIPLSPAVGIYSRLLPFPINRPWETIDSYLASLKLKSKLDLIHDWFPRCKPERKSAPYTNLMIFLDTRPALSGKEGDVFFVKNHIQDGTIYYIRDGNIDNLMVLNEPVEAIDKYCHHVLMRDERRFDFMPYVSKFSI</sequence>